<dbReference type="OrthoDB" id="7615137at2"/>
<evidence type="ECO:0000256" key="4">
    <source>
        <dbReference type="ARBA" id="ARBA00023172"/>
    </source>
</evidence>
<dbReference type="PROSITE" id="PS51898">
    <property type="entry name" value="TYR_RECOMBINASE"/>
    <property type="match status" value="1"/>
</dbReference>
<dbReference type="CDD" id="cd00796">
    <property type="entry name" value="INT_Rci_Hp1_C"/>
    <property type="match status" value="1"/>
</dbReference>
<dbReference type="EMBL" id="LT840185">
    <property type="protein sequence ID" value="SMF63502.1"/>
    <property type="molecule type" value="Genomic_DNA"/>
</dbReference>
<reference evidence="9" key="1">
    <citation type="submission" date="2017-04" db="EMBL/GenBank/DDBJ databases">
        <authorList>
            <person name="Varghese N."/>
            <person name="Submissions S."/>
        </authorList>
    </citation>
    <scope>NUCLEOTIDE SEQUENCE [LARGE SCALE GENOMIC DNA]</scope>
    <source>
        <strain evidence="9">Dd16</strain>
    </source>
</reference>
<evidence type="ECO:0000259" key="7">
    <source>
        <dbReference type="PROSITE" id="PS51900"/>
    </source>
</evidence>
<evidence type="ECO:0000256" key="3">
    <source>
        <dbReference type="ARBA" id="ARBA00023125"/>
    </source>
</evidence>
<accession>A0A1X7G3R8</accession>
<protein>
    <submittedName>
        <fullName evidence="8">Site-specific recombinase XerD</fullName>
    </submittedName>
</protein>
<keyword evidence="2" id="KW-0229">DNA integration</keyword>
<dbReference type="AlphaFoldDB" id="A0A1X7G3R8"/>
<dbReference type="Proteomes" id="UP000192934">
    <property type="component" value="Chromosome I"/>
</dbReference>
<evidence type="ECO:0000256" key="1">
    <source>
        <dbReference type="ARBA" id="ARBA00008857"/>
    </source>
</evidence>
<gene>
    <name evidence="8" type="ORF">SAMN06295910_1089</name>
</gene>
<evidence type="ECO:0000259" key="6">
    <source>
        <dbReference type="PROSITE" id="PS51898"/>
    </source>
</evidence>
<feature type="domain" description="Core-binding (CB)" evidence="7">
    <location>
        <begin position="110"/>
        <end position="189"/>
    </location>
</feature>
<dbReference type="Gene3D" id="1.10.443.10">
    <property type="entry name" value="Intergrase catalytic core"/>
    <property type="match status" value="1"/>
</dbReference>
<evidence type="ECO:0000313" key="9">
    <source>
        <dbReference type="Proteomes" id="UP000192934"/>
    </source>
</evidence>
<evidence type="ECO:0000313" key="8">
    <source>
        <dbReference type="EMBL" id="SMF63502.1"/>
    </source>
</evidence>
<evidence type="ECO:0000256" key="2">
    <source>
        <dbReference type="ARBA" id="ARBA00022908"/>
    </source>
</evidence>
<keyword evidence="3 5" id="KW-0238">DNA-binding</keyword>
<dbReference type="SUPFAM" id="SSF56349">
    <property type="entry name" value="DNA breaking-rejoining enzymes"/>
    <property type="match status" value="1"/>
</dbReference>
<dbReference type="GO" id="GO:0015074">
    <property type="term" value="P:DNA integration"/>
    <property type="evidence" value="ECO:0007669"/>
    <property type="project" value="UniProtKB-KW"/>
</dbReference>
<evidence type="ECO:0000256" key="5">
    <source>
        <dbReference type="PROSITE-ProRule" id="PRU01248"/>
    </source>
</evidence>
<name>A0A1X7G3R8_9SPHN</name>
<comment type="similarity">
    <text evidence="1">Belongs to the 'phage' integrase family.</text>
</comment>
<dbReference type="InterPro" id="IPR011010">
    <property type="entry name" value="DNA_brk_join_enz"/>
</dbReference>
<dbReference type="PROSITE" id="PS51900">
    <property type="entry name" value="CB"/>
    <property type="match status" value="1"/>
</dbReference>
<dbReference type="GO" id="GO:0006310">
    <property type="term" value="P:DNA recombination"/>
    <property type="evidence" value="ECO:0007669"/>
    <property type="project" value="UniProtKB-KW"/>
</dbReference>
<proteinExistence type="inferred from homology"/>
<dbReference type="InterPro" id="IPR010998">
    <property type="entry name" value="Integrase_recombinase_N"/>
</dbReference>
<dbReference type="STRING" id="941907.SAMN06295910_1089"/>
<dbReference type="InterPro" id="IPR002104">
    <property type="entry name" value="Integrase_catalytic"/>
</dbReference>
<dbReference type="Gene3D" id="1.10.150.130">
    <property type="match status" value="1"/>
</dbReference>
<dbReference type="InterPro" id="IPR013762">
    <property type="entry name" value="Integrase-like_cat_sf"/>
</dbReference>
<dbReference type="InterPro" id="IPR050090">
    <property type="entry name" value="Tyrosine_recombinase_XerCD"/>
</dbReference>
<dbReference type="Pfam" id="PF00589">
    <property type="entry name" value="Phage_integrase"/>
    <property type="match status" value="1"/>
</dbReference>
<dbReference type="InterPro" id="IPR053876">
    <property type="entry name" value="Phage_int_M"/>
</dbReference>
<dbReference type="InterPro" id="IPR044068">
    <property type="entry name" value="CB"/>
</dbReference>
<keyword evidence="9" id="KW-1185">Reference proteome</keyword>
<organism evidence="8 9">
    <name type="scientific">Allosphingosinicella indica</name>
    <dbReference type="NCBI Taxonomy" id="941907"/>
    <lineage>
        <taxon>Bacteria</taxon>
        <taxon>Pseudomonadati</taxon>
        <taxon>Pseudomonadota</taxon>
        <taxon>Alphaproteobacteria</taxon>
        <taxon>Sphingomonadales</taxon>
        <taxon>Sphingomonadaceae</taxon>
        <taxon>Allosphingosinicella</taxon>
    </lineage>
</organism>
<keyword evidence="4" id="KW-0233">DNA recombination</keyword>
<sequence length="400" mass="44681">MTNARRPVGRPGRYAKYEKLEASLPARMTKRPVYCDGIGLFKGSKASTVWVKIRMPHGGVYKGRTVPLSGSIEHKAGNRASWTWQQLEAERDRLQGLADRGEPLEAVQAESFASFATDWLERKKSTLKGYGVTKGHIATALIPTFGKKALDAITVGDVNRWIGKQRANLAPATVQRQLSTFNAIMNDAVRNGLIERNPATRADKIRGVEPRQRFVTEAEWQTILATCERIEREQEEKREQTPQRIRGWLRHYVAWAYNSGMRRAEILALTWANVRAVDAEHVVVEVLNSKNGKSRFVSCTAEMRSILEALEKLDRPGGDNRLFPVSITTLKRALTALWKATGLKDVRLHDLRRSHATILINKGIDVRTVAGRLGHTGTAMLAKHYAVDRGDKEAAAAFAA</sequence>
<dbReference type="GO" id="GO:0003677">
    <property type="term" value="F:DNA binding"/>
    <property type="evidence" value="ECO:0007669"/>
    <property type="project" value="UniProtKB-UniRule"/>
</dbReference>
<dbReference type="Pfam" id="PF22022">
    <property type="entry name" value="Phage_int_M"/>
    <property type="match status" value="1"/>
</dbReference>
<dbReference type="PANTHER" id="PTHR30349:SF64">
    <property type="entry name" value="PROPHAGE INTEGRASE INTD-RELATED"/>
    <property type="match status" value="1"/>
</dbReference>
<feature type="domain" description="Tyr recombinase" evidence="6">
    <location>
        <begin position="210"/>
        <end position="398"/>
    </location>
</feature>
<dbReference type="RefSeq" id="WP_085217861.1">
    <property type="nucleotide sequence ID" value="NZ_LT840185.1"/>
</dbReference>
<dbReference type="PANTHER" id="PTHR30349">
    <property type="entry name" value="PHAGE INTEGRASE-RELATED"/>
    <property type="match status" value="1"/>
</dbReference>